<reference evidence="10" key="1">
    <citation type="journal article" date="2022" name="Arch. Microbiol.">
        <title>Thiomicrorhabdus immobilis sp. nov., a mesophilic sulfur-oxidizing bacterium isolated from sediment of a brackish lake in northern Japan.</title>
        <authorList>
            <person name="Kojima H."/>
            <person name="Mochizuki J."/>
            <person name="Kanda M."/>
            <person name="Watanabe T."/>
            <person name="Fukui M."/>
        </authorList>
    </citation>
    <scope>NUCLEOTIDE SEQUENCE</scope>
    <source>
        <strain evidence="10">Am19</strain>
    </source>
</reference>
<dbReference type="InterPro" id="IPR009056">
    <property type="entry name" value="Cyt_c-like_dom"/>
</dbReference>
<dbReference type="PROSITE" id="PS51007">
    <property type="entry name" value="CYTC"/>
    <property type="match status" value="1"/>
</dbReference>
<evidence type="ECO:0000313" key="10">
    <source>
        <dbReference type="EMBL" id="BCN94189.1"/>
    </source>
</evidence>
<feature type="domain" description="Cytochrome c" evidence="9">
    <location>
        <begin position="247"/>
        <end position="323"/>
    </location>
</feature>
<dbReference type="PANTHER" id="PTHR33751">
    <property type="entry name" value="CBB3-TYPE CYTOCHROME C OXIDASE SUBUNIT FIXP"/>
    <property type="match status" value="1"/>
</dbReference>
<keyword evidence="4" id="KW-0249">Electron transport</keyword>
<dbReference type="EMBL" id="AP024202">
    <property type="protein sequence ID" value="BCN94189.1"/>
    <property type="molecule type" value="Genomic_DNA"/>
</dbReference>
<feature type="region of interest" description="Disordered" evidence="7">
    <location>
        <begin position="164"/>
        <end position="240"/>
    </location>
</feature>
<accession>A0ABN6D2I8</accession>
<evidence type="ECO:0000256" key="4">
    <source>
        <dbReference type="ARBA" id="ARBA00022982"/>
    </source>
</evidence>
<evidence type="ECO:0000256" key="3">
    <source>
        <dbReference type="ARBA" id="ARBA00022723"/>
    </source>
</evidence>
<evidence type="ECO:0000256" key="2">
    <source>
        <dbReference type="ARBA" id="ARBA00022617"/>
    </source>
</evidence>
<dbReference type="Proteomes" id="UP001054820">
    <property type="component" value="Chromosome"/>
</dbReference>
<keyword evidence="11" id="KW-1185">Reference proteome</keyword>
<dbReference type="InterPro" id="IPR036909">
    <property type="entry name" value="Cyt_c-like_dom_sf"/>
</dbReference>
<dbReference type="PANTHER" id="PTHR33751:SF9">
    <property type="entry name" value="CYTOCHROME C4"/>
    <property type="match status" value="1"/>
</dbReference>
<keyword evidence="3 6" id="KW-0479">Metal-binding</keyword>
<dbReference type="InterPro" id="IPR050597">
    <property type="entry name" value="Cytochrome_c_Oxidase_Subunit"/>
</dbReference>
<name>A0ABN6D2I8_9GAMM</name>
<feature type="compositionally biased region" description="Acidic residues" evidence="7">
    <location>
        <begin position="168"/>
        <end position="233"/>
    </location>
</feature>
<gene>
    <name evidence="10" type="ORF">THMIRHAM_19740</name>
</gene>
<dbReference type="SUPFAM" id="SSF46626">
    <property type="entry name" value="Cytochrome c"/>
    <property type="match status" value="1"/>
</dbReference>
<evidence type="ECO:0000256" key="6">
    <source>
        <dbReference type="PROSITE-ProRule" id="PRU00433"/>
    </source>
</evidence>
<evidence type="ECO:0000256" key="1">
    <source>
        <dbReference type="ARBA" id="ARBA00022448"/>
    </source>
</evidence>
<keyword evidence="8" id="KW-0732">Signal</keyword>
<feature type="signal peptide" evidence="8">
    <location>
        <begin position="1"/>
        <end position="20"/>
    </location>
</feature>
<evidence type="ECO:0000313" key="11">
    <source>
        <dbReference type="Proteomes" id="UP001054820"/>
    </source>
</evidence>
<dbReference type="Pfam" id="PF00034">
    <property type="entry name" value="Cytochrom_C"/>
    <property type="match status" value="1"/>
</dbReference>
<keyword evidence="2 6" id="KW-0349">Heme</keyword>
<organism evidence="10 11">
    <name type="scientific">Thiomicrorhabdus immobilis</name>
    <dbReference type="NCBI Taxonomy" id="2791037"/>
    <lineage>
        <taxon>Bacteria</taxon>
        <taxon>Pseudomonadati</taxon>
        <taxon>Pseudomonadota</taxon>
        <taxon>Gammaproteobacteria</taxon>
        <taxon>Thiotrichales</taxon>
        <taxon>Piscirickettsiaceae</taxon>
        <taxon>Thiomicrorhabdus</taxon>
    </lineage>
</organism>
<dbReference type="PROSITE" id="PS51257">
    <property type="entry name" value="PROKAR_LIPOPROTEIN"/>
    <property type="match status" value="1"/>
</dbReference>
<protein>
    <recommendedName>
        <fullName evidence="9">Cytochrome c domain-containing protein</fullName>
    </recommendedName>
</protein>
<sequence>MKLYKAPFILSSLTMAVLLASCGGGGSDSTTTAATSTTTSVVSGTVPGTLIEAFCADGTYYHVNSTDNGTTKHPFTLSIPSNVDCRLVMTTNEDDIANRVITSIQINSGSVVSGLINMSEDFDLGYIDLALNRADIDDANNDGIKDTPLEVPLTLPDGVVLRDVSSDSLDDDGDDIPDAYDSDYSSTEDSDGDGIDDIYDRDDDNDGSNDDVDSDDDGDGIPDSEDPDHDDSYESGTTTVYTPVAEYTVTSGRLLASQCAQCHGTNGSSTNSWDSIAGESAAELVSEMLEIKAGEEDLIMQAQAHGYTDSEIQALASWLATQPSSDNDD</sequence>
<feature type="chain" id="PRO_5045200858" description="Cytochrome c domain-containing protein" evidence="8">
    <location>
        <begin position="21"/>
        <end position="329"/>
    </location>
</feature>
<evidence type="ECO:0000256" key="8">
    <source>
        <dbReference type="SAM" id="SignalP"/>
    </source>
</evidence>
<evidence type="ECO:0000256" key="5">
    <source>
        <dbReference type="ARBA" id="ARBA00023004"/>
    </source>
</evidence>
<evidence type="ECO:0000256" key="7">
    <source>
        <dbReference type="SAM" id="MobiDB-lite"/>
    </source>
</evidence>
<dbReference type="RefSeq" id="WP_237261661.1">
    <property type="nucleotide sequence ID" value="NZ_AP024202.1"/>
</dbReference>
<keyword evidence="1" id="KW-0813">Transport</keyword>
<proteinExistence type="predicted"/>
<evidence type="ECO:0000259" key="9">
    <source>
        <dbReference type="PROSITE" id="PS51007"/>
    </source>
</evidence>
<dbReference type="Gene3D" id="1.10.760.10">
    <property type="entry name" value="Cytochrome c-like domain"/>
    <property type="match status" value="1"/>
</dbReference>
<keyword evidence="5 6" id="KW-0408">Iron</keyword>